<name>A0A8S2TTM6_9BILA</name>
<comment type="caution">
    <text evidence="1">The sequence shown here is derived from an EMBL/GenBank/DDBJ whole genome shotgun (WGS) entry which is preliminary data.</text>
</comment>
<organism evidence="1 2">
    <name type="scientific">Rotaria magnacalcarata</name>
    <dbReference type="NCBI Taxonomy" id="392030"/>
    <lineage>
        <taxon>Eukaryota</taxon>
        <taxon>Metazoa</taxon>
        <taxon>Spiralia</taxon>
        <taxon>Gnathifera</taxon>
        <taxon>Rotifera</taxon>
        <taxon>Eurotatoria</taxon>
        <taxon>Bdelloidea</taxon>
        <taxon>Philodinida</taxon>
        <taxon>Philodinidae</taxon>
        <taxon>Rotaria</taxon>
    </lineage>
</organism>
<dbReference type="AlphaFoldDB" id="A0A8S2TTM6"/>
<evidence type="ECO:0000313" key="1">
    <source>
        <dbReference type="EMBL" id="CAF4281606.1"/>
    </source>
</evidence>
<feature type="non-terminal residue" evidence="1">
    <location>
        <position position="1"/>
    </location>
</feature>
<accession>A0A8S2TTM6</accession>
<proteinExistence type="predicted"/>
<gene>
    <name evidence="1" type="ORF">BYL167_LOCUS26728</name>
</gene>
<sequence length="54" mass="5995">MIKYLRDKIIGRPAVFSHAGDLQIDDHLPCLNKTNSQNGLNETILINSNDATSQ</sequence>
<protein>
    <submittedName>
        <fullName evidence="1">Uncharacterized protein</fullName>
    </submittedName>
</protein>
<reference evidence="1" key="1">
    <citation type="submission" date="2021-02" db="EMBL/GenBank/DDBJ databases">
        <authorList>
            <person name="Nowell W R."/>
        </authorList>
    </citation>
    <scope>NUCLEOTIDE SEQUENCE</scope>
</reference>
<dbReference type="EMBL" id="CAJOBH010031912">
    <property type="protein sequence ID" value="CAF4281606.1"/>
    <property type="molecule type" value="Genomic_DNA"/>
</dbReference>
<evidence type="ECO:0000313" key="2">
    <source>
        <dbReference type="Proteomes" id="UP000681967"/>
    </source>
</evidence>
<dbReference type="Proteomes" id="UP000681967">
    <property type="component" value="Unassembled WGS sequence"/>
</dbReference>